<reference evidence="2 3" key="1">
    <citation type="journal article" date="2016" name="Genome Biol. Evol.">
        <title>Comparative Genomic Analyses of the Moraxella catarrhalis Serosensitive and Seroresistant Lineages Demonstrate Their Independent Evolution.</title>
        <authorList>
            <person name="Earl J.P."/>
            <person name="de Vries S.P."/>
            <person name="Ahmed A."/>
            <person name="Powell E."/>
            <person name="Schultz M.P."/>
            <person name="Hermans P.W."/>
            <person name="Hill D.J."/>
            <person name="Zhou Z."/>
            <person name="Constantinidou C.I."/>
            <person name="Hu F.Z."/>
            <person name="Bootsma H.J."/>
            <person name="Ehrlich G.D."/>
        </authorList>
    </citation>
    <scope>NUCLEOTIDE SEQUENCE [LARGE SCALE GENOMIC DNA]</scope>
    <source>
        <strain evidence="2 3">F23</strain>
    </source>
</reference>
<feature type="transmembrane region" description="Helical" evidence="1">
    <location>
        <begin position="20"/>
        <end position="39"/>
    </location>
</feature>
<proteinExistence type="predicted"/>
<dbReference type="Proteomes" id="UP000078295">
    <property type="component" value="Unassembled WGS sequence"/>
</dbReference>
<sequence length="40" mass="4554">MIIRKPSSFVKLSQVNHMHLFVLIIARLGVFVVLMGVFLV</sequence>
<keyword evidence="1" id="KW-0472">Membrane</keyword>
<organism evidence="2 3">
    <name type="scientific">Moraxella catarrhalis</name>
    <name type="common">Branhamella catarrhalis</name>
    <dbReference type="NCBI Taxonomy" id="480"/>
    <lineage>
        <taxon>Bacteria</taxon>
        <taxon>Pseudomonadati</taxon>
        <taxon>Pseudomonadota</taxon>
        <taxon>Gammaproteobacteria</taxon>
        <taxon>Moraxellales</taxon>
        <taxon>Moraxellaceae</taxon>
        <taxon>Moraxella</taxon>
    </lineage>
</organism>
<evidence type="ECO:0000313" key="2">
    <source>
        <dbReference type="EMBL" id="OAV22902.1"/>
    </source>
</evidence>
<evidence type="ECO:0000256" key="1">
    <source>
        <dbReference type="SAM" id="Phobius"/>
    </source>
</evidence>
<name>A0AB36DL09_MORCA</name>
<evidence type="ECO:0000313" key="3">
    <source>
        <dbReference type="Proteomes" id="UP000078295"/>
    </source>
</evidence>
<accession>A0AB36DL09</accession>
<comment type="caution">
    <text evidence="2">The sequence shown here is derived from an EMBL/GenBank/DDBJ whole genome shotgun (WGS) entry which is preliminary data.</text>
</comment>
<dbReference type="AlphaFoldDB" id="A0AB36DL09"/>
<dbReference type="EMBL" id="LXHQ01000049">
    <property type="protein sequence ID" value="OAV22902.1"/>
    <property type="molecule type" value="Genomic_DNA"/>
</dbReference>
<keyword evidence="1" id="KW-1133">Transmembrane helix</keyword>
<gene>
    <name evidence="2" type="ORF">AO370_1912</name>
</gene>
<protein>
    <submittedName>
        <fullName evidence="2">Uncharacterized protein</fullName>
    </submittedName>
</protein>
<keyword evidence="1" id="KW-0812">Transmembrane</keyword>